<accession>A0A2Z5ZMS0</accession>
<organism evidence="1 2">
    <name type="scientific">Acetobacter orientalis</name>
    <dbReference type="NCBI Taxonomy" id="146474"/>
    <lineage>
        <taxon>Bacteria</taxon>
        <taxon>Pseudomonadati</taxon>
        <taxon>Pseudomonadota</taxon>
        <taxon>Alphaproteobacteria</taxon>
        <taxon>Acetobacterales</taxon>
        <taxon>Acetobacteraceae</taxon>
        <taxon>Acetobacter</taxon>
    </lineage>
</organism>
<name>A0A2Z5ZMS0_9PROT</name>
<evidence type="ECO:0000313" key="2">
    <source>
        <dbReference type="Proteomes" id="UP000270034"/>
    </source>
</evidence>
<sequence length="137" mass="14908">MAIAKKGTLLIVSGPKHDPGRKHLHVVCNDPDDKGNVALVSVCSVTGTNHDTTCILQKHEHAFLKHDSFVLYARATIVSTSSLTNGMAAELIVMHDDMNGQTFLRVLRGICRSPQTPRKVKTYLGCDELGAEENPTT</sequence>
<evidence type="ECO:0000313" key="1">
    <source>
        <dbReference type="EMBL" id="BBC81763.1"/>
    </source>
</evidence>
<gene>
    <name evidence="1" type="ORF">AcetOrient_orf00104p</name>
</gene>
<protein>
    <submittedName>
        <fullName evidence="1">Phage protein</fullName>
    </submittedName>
</protein>
<proteinExistence type="predicted"/>
<dbReference type="Proteomes" id="UP000270034">
    <property type="component" value="Plasmid pAOF1"/>
</dbReference>
<geneLocation type="plasmid" evidence="2">
    <name>paof1 fan1 dna</name>
</geneLocation>
<dbReference type="AlphaFoldDB" id="A0A2Z5ZMS0"/>
<dbReference type="EMBL" id="AP018516">
    <property type="protein sequence ID" value="BBC81763.1"/>
    <property type="molecule type" value="Genomic_DNA"/>
</dbReference>
<reference evidence="1 2" key="1">
    <citation type="submission" date="2018-02" db="EMBL/GenBank/DDBJ databases">
        <title>Acetobacter orientalis genome.</title>
        <authorList>
            <person name="Nakashima N."/>
            <person name="Tamura T."/>
        </authorList>
    </citation>
    <scope>NUCLEOTIDE SEQUENCE [LARGE SCALE GENOMIC DNA]</scope>
    <source>
        <strain evidence="1 2">FAN1</strain>
        <plasmid evidence="2">paof1 fan1 dna</plasmid>
    </source>
</reference>
<dbReference type="KEGG" id="aot:AcetOri_orf00104p"/>
<keyword evidence="1" id="KW-0614">Plasmid</keyword>